<keyword evidence="3" id="KW-0808">Transferase</keyword>
<evidence type="ECO:0000256" key="7">
    <source>
        <dbReference type="ARBA" id="ARBA00047872"/>
    </source>
</evidence>
<comment type="catalytic activity">
    <reaction evidence="7">
        <text>L-aspartate + ATP = 4-phospho-L-aspartate + ADP</text>
        <dbReference type="Rhea" id="RHEA:23776"/>
        <dbReference type="ChEBI" id="CHEBI:29991"/>
        <dbReference type="ChEBI" id="CHEBI:30616"/>
        <dbReference type="ChEBI" id="CHEBI:57535"/>
        <dbReference type="ChEBI" id="CHEBI:456216"/>
        <dbReference type="EC" id="2.7.2.4"/>
    </reaction>
</comment>
<organism evidence="9 10">
    <name type="scientific">Dethiosulfovibrio salsuginis</name>
    <dbReference type="NCBI Taxonomy" id="561720"/>
    <lineage>
        <taxon>Bacteria</taxon>
        <taxon>Thermotogati</taxon>
        <taxon>Synergistota</taxon>
        <taxon>Synergistia</taxon>
        <taxon>Synergistales</taxon>
        <taxon>Dethiosulfovibrionaceae</taxon>
        <taxon>Dethiosulfovibrio</taxon>
    </lineage>
</organism>
<dbReference type="InterPro" id="IPR054352">
    <property type="entry name" value="ACT_Aspartokinase"/>
</dbReference>
<keyword evidence="4" id="KW-0547">Nucleotide-binding</keyword>
<feature type="domain" description="ACT" evidence="8">
    <location>
        <begin position="20"/>
        <end position="91"/>
    </location>
</feature>
<keyword evidence="5 9" id="KW-0418">Kinase</keyword>
<dbReference type="Gene3D" id="3.30.2130.10">
    <property type="entry name" value="VC0802-like"/>
    <property type="match status" value="1"/>
</dbReference>
<dbReference type="RefSeq" id="WP_085543584.1">
    <property type="nucleotide sequence ID" value="NZ_FXBB01000001.1"/>
</dbReference>
<dbReference type="InterPro" id="IPR002912">
    <property type="entry name" value="ACT_dom"/>
</dbReference>
<dbReference type="STRING" id="561720.SAMN06275492_101311"/>
<dbReference type="Proteomes" id="UP000193355">
    <property type="component" value="Unassembled WGS sequence"/>
</dbReference>
<accession>A0A1X7IBT2</accession>
<dbReference type="PANTHER" id="PTHR21499:SF3">
    <property type="entry name" value="ASPARTOKINASE"/>
    <property type="match status" value="1"/>
</dbReference>
<reference evidence="10" key="1">
    <citation type="submission" date="2017-04" db="EMBL/GenBank/DDBJ databases">
        <authorList>
            <person name="Varghese N."/>
            <person name="Submissions S."/>
        </authorList>
    </citation>
    <scope>NUCLEOTIDE SEQUENCE [LARGE SCALE GENOMIC DNA]</scope>
    <source>
        <strain evidence="10">USBA 82</strain>
    </source>
</reference>
<evidence type="ECO:0000256" key="3">
    <source>
        <dbReference type="ARBA" id="ARBA00022679"/>
    </source>
</evidence>
<dbReference type="SUPFAM" id="SSF55021">
    <property type="entry name" value="ACT-like"/>
    <property type="match status" value="2"/>
</dbReference>
<dbReference type="EMBL" id="FXBB01000001">
    <property type="protein sequence ID" value="SMG11971.1"/>
    <property type="molecule type" value="Genomic_DNA"/>
</dbReference>
<dbReference type="EC" id="2.7.2.4" evidence="2"/>
<name>A0A1X7IBT2_9BACT</name>
<comment type="similarity">
    <text evidence="1">Belongs to the aspartokinase family.</text>
</comment>
<protein>
    <recommendedName>
        <fullName evidence="2">aspartate kinase</fullName>
        <ecNumber evidence="2">2.7.2.4</ecNumber>
    </recommendedName>
</protein>
<keyword evidence="10" id="KW-1185">Reference proteome</keyword>
<dbReference type="GO" id="GO:0004072">
    <property type="term" value="F:aspartate kinase activity"/>
    <property type="evidence" value="ECO:0007669"/>
    <property type="project" value="UniProtKB-EC"/>
</dbReference>
<keyword evidence="6" id="KW-0067">ATP-binding</keyword>
<evidence type="ECO:0000256" key="1">
    <source>
        <dbReference type="ARBA" id="ARBA00010122"/>
    </source>
</evidence>
<evidence type="ECO:0000256" key="2">
    <source>
        <dbReference type="ARBA" id="ARBA00013059"/>
    </source>
</evidence>
<dbReference type="GO" id="GO:0005829">
    <property type="term" value="C:cytosol"/>
    <property type="evidence" value="ECO:0007669"/>
    <property type="project" value="TreeGrafter"/>
</dbReference>
<dbReference type="GO" id="GO:0005524">
    <property type="term" value="F:ATP binding"/>
    <property type="evidence" value="ECO:0007669"/>
    <property type="project" value="UniProtKB-KW"/>
</dbReference>
<evidence type="ECO:0000313" key="10">
    <source>
        <dbReference type="Proteomes" id="UP000193355"/>
    </source>
</evidence>
<dbReference type="Pfam" id="PF22468">
    <property type="entry name" value="ACT_9"/>
    <property type="match status" value="2"/>
</dbReference>
<dbReference type="CDD" id="cd04913">
    <property type="entry name" value="ACT_AKii-LysC-BS-like_1"/>
    <property type="match status" value="1"/>
</dbReference>
<evidence type="ECO:0000256" key="4">
    <source>
        <dbReference type="ARBA" id="ARBA00022741"/>
    </source>
</evidence>
<dbReference type="OrthoDB" id="9799110at2"/>
<sequence>MDGETFIVDSVICDDDVAKVAVLGVPDRPGIAAHLFKALGDAMVPVEMVIQSVMRGDVNDIAFLIRTEKLDSAIEVCRRMPDEIGAQGVTFDTEVSRIALYGQGFSSRPGLPSDVFSLLAEGGINLEMIVATPESICCVVCKSSAAEALSTLRNRFVGGLSS</sequence>
<dbReference type="PANTHER" id="PTHR21499">
    <property type="entry name" value="ASPARTATE KINASE"/>
    <property type="match status" value="1"/>
</dbReference>
<evidence type="ECO:0000259" key="8">
    <source>
        <dbReference type="PROSITE" id="PS51671"/>
    </source>
</evidence>
<evidence type="ECO:0000313" key="9">
    <source>
        <dbReference type="EMBL" id="SMG11971.1"/>
    </source>
</evidence>
<dbReference type="PROSITE" id="PS51671">
    <property type="entry name" value="ACT"/>
    <property type="match status" value="1"/>
</dbReference>
<dbReference type="AlphaFoldDB" id="A0A1X7IBT2"/>
<evidence type="ECO:0000256" key="6">
    <source>
        <dbReference type="ARBA" id="ARBA00022840"/>
    </source>
</evidence>
<dbReference type="InterPro" id="IPR045865">
    <property type="entry name" value="ACT-like_dom_sf"/>
</dbReference>
<proteinExistence type="inferred from homology"/>
<dbReference type="GO" id="GO:0009089">
    <property type="term" value="P:lysine biosynthetic process via diaminopimelate"/>
    <property type="evidence" value="ECO:0007669"/>
    <property type="project" value="TreeGrafter"/>
</dbReference>
<gene>
    <name evidence="9" type="ORF">SAMN06275492_101311</name>
</gene>
<evidence type="ECO:0000256" key="5">
    <source>
        <dbReference type="ARBA" id="ARBA00022777"/>
    </source>
</evidence>
<dbReference type="GO" id="GO:0009090">
    <property type="term" value="P:homoserine biosynthetic process"/>
    <property type="evidence" value="ECO:0007669"/>
    <property type="project" value="TreeGrafter"/>
</dbReference>